<evidence type="ECO:0000256" key="1">
    <source>
        <dbReference type="SAM" id="MobiDB-lite"/>
    </source>
</evidence>
<dbReference type="GO" id="GO:0006145">
    <property type="term" value="P:purine nucleobase catabolic process"/>
    <property type="evidence" value="ECO:0007669"/>
    <property type="project" value="TreeGrafter"/>
</dbReference>
<sequence>MEWEKTFTLPPDGTRGNLMRVTIAIGLVFALIHVFLPSDAYLKNLFSSNKVFIDSLPRSQSLSSTRFSDGLRKCRNRYIFFQKIDPEHRQENPRYHIYTNDTSTLGTNFSFVIKNATVLDGDGILRDGPADVYIDKGMIYGVVDSGSKISQFLMESVKPHDIIDAKGKYVTPGLVEMHSHVGICTQPELRGVNDMFELMNPTTQFTKTLDAFNIGDPAIKLISYGGVTSSLVLPSANLISGEGFVFKMLVPPSRSVEEMLLQYDPNDVTPKSRMGLGFLFRSTMEKAQHLKEEQDLWCAAIEQGLTPKTPSFPENSEYDLLVELLRGKVRTNSHCYETFDIETLFRHAREFGFNITAVHHALDAYKIPEIIKRQPGNVSIVTFATEWGFKKEAFQGSVFSPKILNDNNIIIALHTDHPANGGQDLIIQAQIAHSFGLPADKAFSAISGTAAKILGLDDRIGYLRKGYDADLVLWDRHPLQAGSSPLKVYIDGVSVLNVPIPDENKDDDLISLPGSLEDITTDKKALRCLEGSQDFVVKGIKQSFCKSLPSGASNITKEMVVKGGEVLCFQQDCSEFYSAIHSNCMKIITLKDGYVVPAGTALTTTHGITEMPSELSTGDGDVMDFVNNNILDDFSDPEKVVAAKNGLHLESKHLKWAHNSGVLKIITPPLRNEGKKFLTGISTAFRSDATDLNGIIKENVAIHFTIGDLGKQILLPTVSLQIQTLRKLLLENKGKANAYGDAFRVGGVEAHLVGKQLAENGIPVVLEPWRCQRKYWDERRCLTGLHGTPTAITALKKAGVKFAIAVDEDKLVRLLYQEATIAKARSDITSYEALKAISYDVEDIFKINDFINSLDFLVTEGHPLTYGSQIVAIVENGTLTDVYPDLEPEFEGKVPVKNKSSSTLVHSQDSATDKVEGCKESTFKLTSKEVAGNKGKAISDADAQNQNETRNKESTQLSQASGNSRDRLDINSLVIDARNPPSKGSKKEEVDVAGKNDNNEVEDNDDEDKYPSMEQFLDYPFSVEDTKLLEKELSGLIQPAESYGFYGLEENKDIWNSSDDKYTFNFELSNHSADEDSTGHSPDKESKNLGLNMSTGSTVSYPRPLSDTQIFSLNPVNSYNEFRLINHYCRTMCSFYSVKDPAWNFYTYVSDRLTCRYDPLKYALLAWSALHLSIVEESSFSVANKYYTLSLRAVMGNNTLFQGDVPMELFLVTAYFLVHFDIMAGTKHAYQILRYVWSTLRIGRFFQSGPGPTLSPFGYQIVVWLLYLDIRSSLFVGNISFPDYILKQDRNPNIEYLSTSNVYEKRAILNIFSRSRKLLSGAYGAKYPKEYSEDDEIQEKILILMVRNMMMFGRLIRLRNWLNQCGNSTEFDANSLKNEISKLYDDNQNLLKYSGKSRMSSFHVLIENALIYSIIIYFDRICYPDIRTNSKFEKLRSHGTPGSTQWPFPLFIAGVETTDVIYQKWIMEELKECDEEGWGLHLGKTRQLFKACIERQAKTHRRVDIGEIMESVVGVFVL</sequence>
<reference evidence="4 5" key="1">
    <citation type="journal article" date="2020" name="Appl. Microbiol. Biotechnol.">
        <title>Targeted gene deletion in Brettanomyces bruxellensis with an expression-free CRISPR-Cas9 system.</title>
        <authorList>
            <person name="Varela C."/>
            <person name="Bartel C."/>
            <person name="Onetto C."/>
            <person name="Borneman A."/>
        </authorList>
    </citation>
    <scope>NUCLEOTIDE SEQUENCE [LARGE SCALE GENOMIC DNA]</scope>
    <source>
        <strain evidence="4 5">AWRI1613</strain>
    </source>
</reference>
<dbReference type="InterPro" id="IPR011059">
    <property type="entry name" value="Metal-dep_hydrolase_composite"/>
</dbReference>
<keyword evidence="2" id="KW-0812">Transmembrane</keyword>
<feature type="region of interest" description="Disordered" evidence="1">
    <location>
        <begin position="934"/>
        <end position="1011"/>
    </location>
</feature>
<name>A0A8H6BCY7_DEKBR</name>
<comment type="caution">
    <text evidence="4">The sequence shown here is derived from an EMBL/GenBank/DDBJ whole genome shotgun (WGS) entry which is preliminary data.</text>
</comment>
<dbReference type="InterPro" id="IPR021858">
    <property type="entry name" value="Fun_TF"/>
</dbReference>
<keyword evidence="2" id="KW-0472">Membrane</keyword>
<dbReference type="InterPro" id="IPR006680">
    <property type="entry name" value="Amidohydro-rel"/>
</dbReference>
<dbReference type="EMBL" id="JABCYN010000030">
    <property type="protein sequence ID" value="KAF6009541.1"/>
    <property type="molecule type" value="Genomic_DNA"/>
</dbReference>
<dbReference type="SUPFAM" id="SSF51556">
    <property type="entry name" value="Metallo-dependent hydrolases"/>
    <property type="match status" value="1"/>
</dbReference>
<evidence type="ECO:0000259" key="3">
    <source>
        <dbReference type="Pfam" id="PF01979"/>
    </source>
</evidence>
<feature type="transmembrane region" description="Helical" evidence="2">
    <location>
        <begin position="21"/>
        <end position="42"/>
    </location>
</feature>
<dbReference type="GO" id="GO:0004038">
    <property type="term" value="F:allantoinase activity"/>
    <property type="evidence" value="ECO:0007669"/>
    <property type="project" value="TreeGrafter"/>
</dbReference>
<dbReference type="InterPro" id="IPR050138">
    <property type="entry name" value="DHOase/Allantoinase_Hydrolase"/>
</dbReference>
<evidence type="ECO:0000256" key="2">
    <source>
        <dbReference type="SAM" id="Phobius"/>
    </source>
</evidence>
<dbReference type="Pfam" id="PF01979">
    <property type="entry name" value="Amidohydro_1"/>
    <property type="match status" value="1"/>
</dbReference>
<feature type="compositionally biased region" description="Polar residues" evidence="1">
    <location>
        <begin position="942"/>
        <end position="963"/>
    </location>
</feature>
<feature type="compositionally biased region" description="Basic and acidic residues" evidence="1">
    <location>
        <begin position="985"/>
        <end position="998"/>
    </location>
</feature>
<organism evidence="4 5">
    <name type="scientific">Dekkera bruxellensis</name>
    <name type="common">Brettanomyces custersii</name>
    <dbReference type="NCBI Taxonomy" id="5007"/>
    <lineage>
        <taxon>Eukaryota</taxon>
        <taxon>Fungi</taxon>
        <taxon>Dikarya</taxon>
        <taxon>Ascomycota</taxon>
        <taxon>Saccharomycotina</taxon>
        <taxon>Pichiomycetes</taxon>
        <taxon>Pichiales</taxon>
        <taxon>Pichiaceae</taxon>
        <taxon>Brettanomyces</taxon>
    </lineage>
</organism>
<keyword evidence="2" id="KW-1133">Transmembrane helix</keyword>
<proteinExistence type="predicted"/>
<dbReference type="Pfam" id="PF11951">
    <property type="entry name" value="Fungal_trans_2"/>
    <property type="match status" value="1"/>
</dbReference>
<evidence type="ECO:0000313" key="5">
    <source>
        <dbReference type="Proteomes" id="UP000568158"/>
    </source>
</evidence>
<dbReference type="GO" id="GO:0005737">
    <property type="term" value="C:cytoplasm"/>
    <property type="evidence" value="ECO:0007669"/>
    <property type="project" value="TreeGrafter"/>
</dbReference>
<dbReference type="Proteomes" id="UP000568158">
    <property type="component" value="Unassembled WGS sequence"/>
</dbReference>
<accession>A0A8H6BCY7</accession>
<feature type="compositionally biased region" description="Acidic residues" evidence="1">
    <location>
        <begin position="999"/>
        <end position="1008"/>
    </location>
</feature>
<dbReference type="SUPFAM" id="SSF51338">
    <property type="entry name" value="Composite domain of metallo-dependent hydrolases"/>
    <property type="match status" value="1"/>
</dbReference>
<protein>
    <recommendedName>
        <fullName evidence="3">Amidohydrolase-related domain-containing protein</fullName>
    </recommendedName>
</protein>
<dbReference type="PANTHER" id="PTHR43668:SF5">
    <property type="entry name" value="AMIDOHYDROLASE 3 DOMAIN-CONTAINING PROTEIN"/>
    <property type="match status" value="1"/>
</dbReference>
<gene>
    <name evidence="4" type="ORF">HII12_003084</name>
</gene>
<dbReference type="Gene3D" id="3.20.20.140">
    <property type="entry name" value="Metal-dependent hydrolases"/>
    <property type="match status" value="2"/>
</dbReference>
<evidence type="ECO:0000313" key="4">
    <source>
        <dbReference type="EMBL" id="KAF6009541.1"/>
    </source>
</evidence>
<feature type="domain" description="Amidohydrolase-related" evidence="3">
    <location>
        <begin position="402"/>
        <end position="479"/>
    </location>
</feature>
<dbReference type="PANTHER" id="PTHR43668">
    <property type="entry name" value="ALLANTOINASE"/>
    <property type="match status" value="1"/>
</dbReference>
<dbReference type="InterPro" id="IPR032466">
    <property type="entry name" value="Metal_Hydrolase"/>
</dbReference>